<evidence type="ECO:0000313" key="3">
    <source>
        <dbReference type="Proteomes" id="UP000681162"/>
    </source>
</evidence>
<name>A0A919XPP5_9BACL</name>
<sequence length="160" mass="17872">MTGKVTLQGMKQEEYRAFLTRLVADYAMEKVTAGAWAEEEAQKLSEQAVLSLLPEGLNTKDHSLFSVREEQTGAQLGELWVHYRAGGGGLEAFIYEIIIFEEYQGKGYGKATLQALDEEARKQGAASIGLHVFAHNERAHQLYLKSGYVTTDITMKKKLE</sequence>
<dbReference type="InterPro" id="IPR016181">
    <property type="entry name" value="Acyl_CoA_acyltransferase"/>
</dbReference>
<organism evidence="2 3">
    <name type="scientific">Paenibacillus antibioticophila</name>
    <dbReference type="NCBI Taxonomy" id="1274374"/>
    <lineage>
        <taxon>Bacteria</taxon>
        <taxon>Bacillati</taxon>
        <taxon>Bacillota</taxon>
        <taxon>Bacilli</taxon>
        <taxon>Bacillales</taxon>
        <taxon>Paenibacillaceae</taxon>
        <taxon>Paenibacillus</taxon>
    </lineage>
</organism>
<dbReference type="Gene3D" id="3.40.630.30">
    <property type="match status" value="1"/>
</dbReference>
<dbReference type="Pfam" id="PF07175">
    <property type="entry name" value="Osteoregulin"/>
    <property type="match status" value="1"/>
</dbReference>
<dbReference type="AlphaFoldDB" id="A0A919XPP5"/>
<dbReference type="InterPro" id="IPR009837">
    <property type="entry name" value="MEPE"/>
</dbReference>
<comment type="caution">
    <text evidence="2">The sequence shown here is derived from an EMBL/GenBank/DDBJ whole genome shotgun (WGS) entry which is preliminary data.</text>
</comment>
<accession>A0A919XPP5</accession>
<feature type="domain" description="N-acetyltransferase" evidence="1">
    <location>
        <begin position="13"/>
        <end position="160"/>
    </location>
</feature>
<evidence type="ECO:0000313" key="2">
    <source>
        <dbReference type="EMBL" id="GIO35288.1"/>
    </source>
</evidence>
<dbReference type="SUPFAM" id="SSF55729">
    <property type="entry name" value="Acyl-CoA N-acyltransferases (Nat)"/>
    <property type="match status" value="1"/>
</dbReference>
<dbReference type="InterPro" id="IPR052829">
    <property type="entry name" value="N-acetyltransferase_domain"/>
</dbReference>
<dbReference type="EMBL" id="BORR01000001">
    <property type="protein sequence ID" value="GIO35288.1"/>
    <property type="molecule type" value="Genomic_DNA"/>
</dbReference>
<dbReference type="GO" id="GO:0016747">
    <property type="term" value="F:acyltransferase activity, transferring groups other than amino-acyl groups"/>
    <property type="evidence" value="ECO:0007669"/>
    <property type="project" value="InterPro"/>
</dbReference>
<dbReference type="PROSITE" id="PS51186">
    <property type="entry name" value="GNAT"/>
    <property type="match status" value="1"/>
</dbReference>
<reference evidence="2 3" key="1">
    <citation type="submission" date="2021-03" db="EMBL/GenBank/DDBJ databases">
        <title>Antimicrobial resistance genes in bacteria isolated from Japanese honey, and their potential for conferring macrolide and lincosamide resistance in the American foulbrood pathogen Paenibacillus larvae.</title>
        <authorList>
            <person name="Okamoto M."/>
            <person name="Kumagai M."/>
            <person name="Kanamori H."/>
            <person name="Takamatsu D."/>
        </authorList>
    </citation>
    <scope>NUCLEOTIDE SEQUENCE [LARGE SCALE GENOMIC DNA]</scope>
    <source>
        <strain evidence="2 3">J41TS12</strain>
    </source>
</reference>
<dbReference type="Pfam" id="PF00583">
    <property type="entry name" value="Acetyltransf_1"/>
    <property type="match status" value="1"/>
</dbReference>
<evidence type="ECO:0000259" key="1">
    <source>
        <dbReference type="PROSITE" id="PS51186"/>
    </source>
</evidence>
<dbReference type="RefSeq" id="WP_249412811.1">
    <property type="nucleotide sequence ID" value="NZ_BORR01000001.1"/>
</dbReference>
<dbReference type="CDD" id="cd04301">
    <property type="entry name" value="NAT_SF"/>
    <property type="match status" value="1"/>
</dbReference>
<protein>
    <submittedName>
        <fullName evidence="2">N-acetyltransferase YycN</fullName>
    </submittedName>
</protein>
<dbReference type="Proteomes" id="UP000681162">
    <property type="component" value="Unassembled WGS sequence"/>
</dbReference>
<proteinExistence type="predicted"/>
<dbReference type="InterPro" id="IPR000182">
    <property type="entry name" value="GNAT_dom"/>
</dbReference>
<dbReference type="PANTHER" id="PTHR43259:SF1">
    <property type="entry name" value="N-ACETYLTRANSFERASE DOMAIN-CONTAINING PROTEIN"/>
    <property type="match status" value="1"/>
</dbReference>
<gene>
    <name evidence="2" type="primary">yycN</name>
    <name evidence="2" type="ORF">J41TS12_01490</name>
</gene>
<keyword evidence="3" id="KW-1185">Reference proteome</keyword>
<dbReference type="PANTHER" id="PTHR43259">
    <property type="entry name" value="SPT10P"/>
    <property type="match status" value="1"/>
</dbReference>